<dbReference type="Proteomes" id="UP000887013">
    <property type="component" value="Unassembled WGS sequence"/>
</dbReference>
<keyword evidence="2" id="KW-1185">Reference proteome</keyword>
<gene>
    <name evidence="1" type="ORF">NPIL_6861</name>
</gene>
<comment type="caution">
    <text evidence="1">The sequence shown here is derived from an EMBL/GenBank/DDBJ whole genome shotgun (WGS) entry which is preliminary data.</text>
</comment>
<protein>
    <submittedName>
        <fullName evidence="1">Uncharacterized protein</fullName>
    </submittedName>
</protein>
<evidence type="ECO:0000313" key="1">
    <source>
        <dbReference type="EMBL" id="GFS37459.1"/>
    </source>
</evidence>
<organism evidence="1 2">
    <name type="scientific">Nephila pilipes</name>
    <name type="common">Giant wood spider</name>
    <name type="synonym">Nephila maculata</name>
    <dbReference type="NCBI Taxonomy" id="299642"/>
    <lineage>
        <taxon>Eukaryota</taxon>
        <taxon>Metazoa</taxon>
        <taxon>Ecdysozoa</taxon>
        <taxon>Arthropoda</taxon>
        <taxon>Chelicerata</taxon>
        <taxon>Arachnida</taxon>
        <taxon>Araneae</taxon>
        <taxon>Araneomorphae</taxon>
        <taxon>Entelegynae</taxon>
        <taxon>Araneoidea</taxon>
        <taxon>Nephilidae</taxon>
        <taxon>Nephila</taxon>
    </lineage>
</organism>
<evidence type="ECO:0000313" key="2">
    <source>
        <dbReference type="Proteomes" id="UP000887013"/>
    </source>
</evidence>
<reference evidence="1" key="1">
    <citation type="submission" date="2020-08" db="EMBL/GenBank/DDBJ databases">
        <title>Multicomponent nature underlies the extraordinary mechanical properties of spider dragline silk.</title>
        <authorList>
            <person name="Kono N."/>
            <person name="Nakamura H."/>
            <person name="Mori M."/>
            <person name="Yoshida Y."/>
            <person name="Ohtoshi R."/>
            <person name="Malay A.D."/>
            <person name="Moran D.A.P."/>
            <person name="Tomita M."/>
            <person name="Numata K."/>
            <person name="Arakawa K."/>
        </authorList>
    </citation>
    <scope>NUCLEOTIDE SEQUENCE</scope>
</reference>
<sequence length="79" mass="9157">MNRCTKRKHFSTPELFARTVIFLSNSQQTLISNETKPQTQPGKCWSLVSCKGYLMWYRPWEGLSHRLGLSLDICPPTQL</sequence>
<dbReference type="AlphaFoldDB" id="A0A8X6KBG4"/>
<accession>A0A8X6KBG4</accession>
<name>A0A8X6KBG4_NEPPI</name>
<proteinExistence type="predicted"/>
<dbReference type="EMBL" id="BMAW01043081">
    <property type="protein sequence ID" value="GFS37459.1"/>
    <property type="molecule type" value="Genomic_DNA"/>
</dbReference>